<keyword evidence="3" id="KW-1029">Fimbrium biogenesis</keyword>
<dbReference type="PROSITE" id="PS00635">
    <property type="entry name" value="PILI_CHAPERONE"/>
    <property type="match status" value="1"/>
</dbReference>
<dbReference type="InterPro" id="IPR001829">
    <property type="entry name" value="Pili_assmbl_chaperone_bac"/>
</dbReference>
<evidence type="ECO:0000259" key="9">
    <source>
        <dbReference type="Pfam" id="PF00345"/>
    </source>
</evidence>
<evidence type="ECO:0000256" key="8">
    <source>
        <dbReference type="RuleBase" id="RU003918"/>
    </source>
</evidence>
<evidence type="ECO:0000313" key="12">
    <source>
        <dbReference type="Proteomes" id="UP000254848"/>
    </source>
</evidence>
<protein>
    <submittedName>
        <fullName evidence="11">P pilus assembly chaperone PapD</fullName>
    </submittedName>
</protein>
<keyword evidence="4" id="KW-0732">Signal</keyword>
<dbReference type="InterPro" id="IPR050643">
    <property type="entry name" value="Periplasmic_pilus_chap"/>
</dbReference>
<evidence type="ECO:0000259" key="10">
    <source>
        <dbReference type="Pfam" id="PF02753"/>
    </source>
</evidence>
<evidence type="ECO:0000256" key="5">
    <source>
        <dbReference type="ARBA" id="ARBA00022764"/>
    </source>
</evidence>
<proteinExistence type="inferred from homology"/>
<dbReference type="PANTHER" id="PTHR30251:SF5">
    <property type="entry name" value="FIMBRIAL CHAPARONE PROTEIN"/>
    <property type="match status" value="1"/>
</dbReference>
<dbReference type="GO" id="GO:0071555">
    <property type="term" value="P:cell wall organization"/>
    <property type="evidence" value="ECO:0007669"/>
    <property type="project" value="InterPro"/>
</dbReference>
<reference evidence="11 12" key="1">
    <citation type="submission" date="2018-07" db="EMBL/GenBank/DDBJ databases">
        <title>Genomic Encyclopedia of Type Strains, Phase IV (KMG-IV): sequencing the most valuable type-strain genomes for metagenomic binning, comparative biology and taxonomic classification.</title>
        <authorList>
            <person name="Goeker M."/>
        </authorList>
    </citation>
    <scope>NUCLEOTIDE SEQUENCE [LARGE SCALE GENOMIC DNA]</scope>
    <source>
        <strain evidence="11 12">DSM 103736</strain>
    </source>
</reference>
<organism evidence="11 12">
    <name type="scientific">Enterobacillus tribolii</name>
    <dbReference type="NCBI Taxonomy" id="1487935"/>
    <lineage>
        <taxon>Bacteria</taxon>
        <taxon>Pseudomonadati</taxon>
        <taxon>Pseudomonadota</taxon>
        <taxon>Gammaproteobacteria</taxon>
        <taxon>Enterobacterales</taxon>
        <taxon>Hafniaceae</taxon>
        <taxon>Enterobacillus</taxon>
    </lineage>
</organism>
<evidence type="ECO:0000256" key="1">
    <source>
        <dbReference type="ARBA" id="ARBA00004418"/>
    </source>
</evidence>
<dbReference type="SUPFAM" id="SSF49584">
    <property type="entry name" value="Periplasmic chaperone C-domain"/>
    <property type="match status" value="1"/>
</dbReference>
<evidence type="ECO:0000256" key="7">
    <source>
        <dbReference type="ARBA" id="ARBA00023319"/>
    </source>
</evidence>
<keyword evidence="6 8" id="KW-0143">Chaperone</keyword>
<dbReference type="InterPro" id="IPR016147">
    <property type="entry name" value="Pili_assmbl_chaperone_N"/>
</dbReference>
<dbReference type="InterPro" id="IPR008962">
    <property type="entry name" value="PapD-like_sf"/>
</dbReference>
<comment type="caution">
    <text evidence="11">The sequence shown here is derived from an EMBL/GenBank/DDBJ whole genome shotgun (WGS) entry which is preliminary data.</text>
</comment>
<accession>A0A370QQB5</accession>
<comment type="similarity">
    <text evidence="2 8">Belongs to the periplasmic pilus chaperone family.</text>
</comment>
<dbReference type="Pfam" id="PF02753">
    <property type="entry name" value="PapD_C"/>
    <property type="match status" value="1"/>
</dbReference>
<dbReference type="Proteomes" id="UP000254848">
    <property type="component" value="Unassembled WGS sequence"/>
</dbReference>
<evidence type="ECO:0000256" key="3">
    <source>
        <dbReference type="ARBA" id="ARBA00022558"/>
    </source>
</evidence>
<dbReference type="PANTHER" id="PTHR30251">
    <property type="entry name" value="PILUS ASSEMBLY CHAPERONE"/>
    <property type="match status" value="1"/>
</dbReference>
<keyword evidence="5" id="KW-0574">Periplasm</keyword>
<evidence type="ECO:0000256" key="4">
    <source>
        <dbReference type="ARBA" id="ARBA00022729"/>
    </source>
</evidence>
<dbReference type="InterPro" id="IPR016148">
    <property type="entry name" value="Pili_assmbl_chaperone_C"/>
</dbReference>
<dbReference type="InterPro" id="IPR018046">
    <property type="entry name" value="Pili_assmbl_chaperone_CS"/>
</dbReference>
<evidence type="ECO:0000256" key="2">
    <source>
        <dbReference type="ARBA" id="ARBA00007399"/>
    </source>
</evidence>
<name>A0A370QQB5_9GAMM</name>
<sequence length="200" mass="22100">MTITNDSDSMPYLAQGWIEDAQGKKINGPLVVVPPLQRLEAKGKSMMRINALPDVASLPQDRESLFYFNVREVPPKSERPNVMQLALHTKIKLFYRPKAILPQKYSRWDNQLVLHKVSGGYRVENPTPYYMTVIGITAAPKTAVPQGFETVMVAPKSSAVVNSAQFATPHVTTINDFGGKPTLPFNCRGDICRAGESPAT</sequence>
<gene>
    <name evidence="11" type="ORF">C8D90_105262</name>
</gene>
<dbReference type="AlphaFoldDB" id="A0A370QQB5"/>
<keyword evidence="12" id="KW-1185">Reference proteome</keyword>
<feature type="domain" description="Pili assembly chaperone C-terminal" evidence="10">
    <location>
        <begin position="123"/>
        <end position="180"/>
    </location>
</feature>
<dbReference type="Pfam" id="PF00345">
    <property type="entry name" value="PapD_N"/>
    <property type="match status" value="1"/>
</dbReference>
<dbReference type="SUPFAM" id="SSF49354">
    <property type="entry name" value="PapD-like"/>
    <property type="match status" value="1"/>
</dbReference>
<dbReference type="EMBL" id="QRAP01000005">
    <property type="protein sequence ID" value="RDK90976.1"/>
    <property type="molecule type" value="Genomic_DNA"/>
</dbReference>
<dbReference type="InterPro" id="IPR013783">
    <property type="entry name" value="Ig-like_fold"/>
</dbReference>
<comment type="subcellular location">
    <subcellularLocation>
        <location evidence="1 8">Periplasm</location>
    </subcellularLocation>
</comment>
<dbReference type="InterPro" id="IPR036316">
    <property type="entry name" value="Pili_assmbl_chap_C_dom_sf"/>
</dbReference>
<dbReference type="GO" id="GO:0030288">
    <property type="term" value="C:outer membrane-bounded periplasmic space"/>
    <property type="evidence" value="ECO:0007669"/>
    <property type="project" value="InterPro"/>
</dbReference>
<evidence type="ECO:0000313" key="11">
    <source>
        <dbReference type="EMBL" id="RDK90976.1"/>
    </source>
</evidence>
<keyword evidence="7" id="KW-0393">Immunoglobulin domain</keyword>
<dbReference type="PRINTS" id="PR00969">
    <property type="entry name" value="CHAPERONPILI"/>
</dbReference>
<evidence type="ECO:0000256" key="6">
    <source>
        <dbReference type="ARBA" id="ARBA00023186"/>
    </source>
</evidence>
<feature type="domain" description="Pili assembly chaperone N-terminal" evidence="9">
    <location>
        <begin position="1"/>
        <end position="100"/>
    </location>
</feature>
<dbReference type="Gene3D" id="2.60.40.10">
    <property type="entry name" value="Immunoglobulins"/>
    <property type="match status" value="2"/>
</dbReference>